<dbReference type="RefSeq" id="WP_149749646.1">
    <property type="nucleotide sequence ID" value="NZ_VUJW01000003.1"/>
</dbReference>
<feature type="domain" description="Sulfotransferase" evidence="1">
    <location>
        <begin position="11"/>
        <end position="210"/>
    </location>
</feature>
<protein>
    <submittedName>
        <fullName evidence="2">Sulfotransferase</fullName>
    </submittedName>
</protein>
<gene>
    <name evidence="2" type="ORF">F0U47_07210</name>
</gene>
<dbReference type="GO" id="GO:0008146">
    <property type="term" value="F:sulfotransferase activity"/>
    <property type="evidence" value="ECO:0007669"/>
    <property type="project" value="InterPro"/>
</dbReference>
<sequence>MTGIPGANSRAVLVACMPKSGSTFLSAALSAMPGFRREHVVPSYARREQELSEPEIQRAFAATQVLRRAFDQGQMASPHRPRAWVAQNHVKHNAETQALIDRYQIVPVCLVRNIFDIVVSLRDHVVNDSPLTAAAYIDESMVSWEPERMYEFLVDLAVPWYIHFYVSWVKAEHKVLVTYEDLIADPHGQLRRILKFGQLPWNNDAIAEALETVAGGVNVRKNVGTTGRGDAIPVELRARVERFCQYYPDVDFGPIGIG</sequence>
<keyword evidence="3" id="KW-1185">Reference proteome</keyword>
<dbReference type="InterPro" id="IPR000863">
    <property type="entry name" value="Sulfotransferase_dom"/>
</dbReference>
<reference evidence="2 3" key="2">
    <citation type="submission" date="2019-09" db="EMBL/GenBank/DDBJ databases">
        <authorList>
            <person name="Jin C."/>
        </authorList>
    </citation>
    <scope>NUCLEOTIDE SEQUENCE [LARGE SCALE GENOMIC DNA]</scope>
    <source>
        <strain evidence="2 3">BN140041</strain>
    </source>
</reference>
<evidence type="ECO:0000259" key="1">
    <source>
        <dbReference type="Pfam" id="PF00685"/>
    </source>
</evidence>
<reference evidence="2 3" key="1">
    <citation type="submission" date="2019-09" db="EMBL/GenBank/DDBJ databases">
        <title>Nocardioides panacisoli sp. nov., isolated from the soil of a ginseng field.</title>
        <authorList>
            <person name="Cho C."/>
        </authorList>
    </citation>
    <scope>NUCLEOTIDE SEQUENCE [LARGE SCALE GENOMIC DNA]</scope>
    <source>
        <strain evidence="2 3">BN140041</strain>
    </source>
</reference>
<accession>A0A5B1M4B9</accession>
<dbReference type="InterPro" id="IPR027417">
    <property type="entry name" value="P-loop_NTPase"/>
</dbReference>
<comment type="caution">
    <text evidence="2">The sequence shown here is derived from an EMBL/GenBank/DDBJ whole genome shotgun (WGS) entry which is preliminary data.</text>
</comment>
<evidence type="ECO:0000313" key="2">
    <source>
        <dbReference type="EMBL" id="KAA1427278.1"/>
    </source>
</evidence>
<dbReference type="Gene3D" id="3.40.50.300">
    <property type="entry name" value="P-loop containing nucleotide triphosphate hydrolases"/>
    <property type="match status" value="1"/>
</dbReference>
<proteinExistence type="predicted"/>
<dbReference type="Pfam" id="PF00685">
    <property type="entry name" value="Sulfotransfer_1"/>
    <property type="match status" value="1"/>
</dbReference>
<dbReference type="SUPFAM" id="SSF52540">
    <property type="entry name" value="P-loop containing nucleoside triphosphate hydrolases"/>
    <property type="match status" value="1"/>
</dbReference>
<dbReference type="Proteomes" id="UP000324351">
    <property type="component" value="Unassembled WGS sequence"/>
</dbReference>
<evidence type="ECO:0000313" key="3">
    <source>
        <dbReference type="Proteomes" id="UP000324351"/>
    </source>
</evidence>
<dbReference type="AlphaFoldDB" id="A0A5B1M4B9"/>
<organism evidence="2 3">
    <name type="scientific">Nocardioides antri</name>
    <dbReference type="NCBI Taxonomy" id="2607659"/>
    <lineage>
        <taxon>Bacteria</taxon>
        <taxon>Bacillati</taxon>
        <taxon>Actinomycetota</taxon>
        <taxon>Actinomycetes</taxon>
        <taxon>Propionibacteriales</taxon>
        <taxon>Nocardioidaceae</taxon>
        <taxon>Nocardioides</taxon>
    </lineage>
</organism>
<name>A0A5B1M4B9_9ACTN</name>
<dbReference type="EMBL" id="VUJW01000003">
    <property type="protein sequence ID" value="KAA1427278.1"/>
    <property type="molecule type" value="Genomic_DNA"/>
</dbReference>
<keyword evidence="2" id="KW-0808">Transferase</keyword>